<protein>
    <submittedName>
        <fullName evidence="1">Uncharacterized protein</fullName>
    </submittedName>
</protein>
<name>A0ACC0TRE3_POPTR</name>
<dbReference type="EMBL" id="CM009290">
    <property type="protein sequence ID" value="KAI9403556.1"/>
    <property type="molecule type" value="Genomic_DNA"/>
</dbReference>
<sequence>MKDLKDDTINIIGLYGMGGVGKTTLVKEVGRGAKELQLVDEVLIATVSQNPNVTDMQDQMADSLGLHFDGKSEKGRAGRLWQRLQGKKMLIILDDAWKDIDLKEIGIPFGDAHRSCKILLTTRLENICSSMKCQQKVLLRVLSENEAWALFKINAGLRDEDSDLNRVAKEVARECKGLPIALVTVGRALRDKSAVEWEVAFDQLKKSQFPDMEQIDEQKNAYACLKLSYDYLKHEKTKLCFLLCCLFPEDYNIPIEDLTRYAVGYGLHQDVESIEDARKRVYVAIKNLKACCMLLGTETEEYVKMHDLVRDVAIQIASSEKYGFMVKAGFGLKEWPMRNKSFEGCTVISLMGNKLTDLPEGLVCPQLKVLLLELDRGLNVPERFFEGMKEIEVLSLKGGCFSLQSLQFSTNLQSLLLMECKCKDLIWLRKLQRLEILGFIGRDSSEELPGEMGELKELRLLDVTGCRNLGRIPVNLIGSLKKLEELLIGRNSFKEWDVVGTSRGGMNASLTELNSLSHLAVLSLKIPKVESIPRDFVFPRLLKYDIVLGIELLYKKYPTAKTRLYLGEISATSLNAKTFEQLFPTVSQIVFMRVKGLRNIVLSSDQMTTHGHGSQKDLLQRLEHVKVEKCGDIRTLFPAKWRQAMKNLKSVEIYECESLEEVFELGEADEGTNWVRLRLLSSLTTLQLHRLPELKWIWKGPIRHVSLQSLIHLELSFLDKLTFIFTPFLAQSLIHLETLQIGNCRGLKRLIREKDDEGEIIPESFGFPKLKTLSIWGCDKLEYVFPVSVSPSLQNLEEMEIREANNLKQVFYSGEGDDIIVKSKIKDGIINFPQLRKLSLSKCSFFGPKDFAVQLPSLQCLSISGHEEGGNLLAQLRGFMNLKEISIENLEGVQDLMQVERLVTNRRGGHELSLVSSETLHLNLLPDLSCIWKGLVPSNLTTLDVKKCDRLTHVFTNSIIASLIQLKFLDISNCEELEQIIAKDNDDENDQILSGSDLKSSCFPNLCRLEIRGCNKLKILFPVAMASGLKKLQILRVRESPQLFGVFGQGDHASAVNVEKEMVLPDLQELLLVQLPSISCFSHGCYDFLFPHLQKLEVDGCPKLTTTFATTSNDSMSAQSEGFMNLKKISIGNMKGVQDLMQVGRLVTNRRRGHELSLVSLETLHLNLLPDMRCIWKGLVPSNLTTLKVKKCDRLTHVFTNSMIASLLQLKFLDISNCEELEQIIAKDNDDENDQILSGSDLQSSCFPNLCRLEIRGCNKLKSLFPVAMASGLKKLRILRVRESSQLLGVFGQGDHALTVNVEKEIVLPDLQELLLVQLPSISCFSPGCYNFFFPCLSILRVCQCPKLTTESATTSNDSMSAQSEGFMNLKKISIRNLKGVQDLMQVGRLVTNRRSRHELSLVSLETLNLNLLPDMRCIWKGLVPSNLTTLEVKKCDRLTHVFTNSMITSLIQLKFLDISNCEELEQIISKDNDDEKDQILSGSDLQSSCFPNLWRLEIRGCNKLKSLFPVAMASGLKKLRILRVRESPQLLGVFGQGDHASAVNVGKEMVLPDLQELLLVQLPSISYFSHGCYDFIFPCLLMLEVRQCPKLTTKFATTSNSSMSAQSEVSQVAEGSSTGCSVPTSTCRNWTRNKGWEEDGVVHDD</sequence>
<gene>
    <name evidence="1" type="ORF">POPTR_001G447132v4</name>
</gene>
<reference evidence="1 2" key="1">
    <citation type="journal article" date="2006" name="Science">
        <title>The genome of black cottonwood, Populus trichocarpa (Torr. &amp; Gray).</title>
        <authorList>
            <person name="Tuskan G.A."/>
            <person name="Difazio S."/>
            <person name="Jansson S."/>
            <person name="Bohlmann J."/>
            <person name="Grigoriev I."/>
            <person name="Hellsten U."/>
            <person name="Putnam N."/>
            <person name="Ralph S."/>
            <person name="Rombauts S."/>
            <person name="Salamov A."/>
            <person name="Schein J."/>
            <person name="Sterck L."/>
            <person name="Aerts A."/>
            <person name="Bhalerao R.R."/>
            <person name="Bhalerao R.P."/>
            <person name="Blaudez D."/>
            <person name="Boerjan W."/>
            <person name="Brun A."/>
            <person name="Brunner A."/>
            <person name="Busov V."/>
            <person name="Campbell M."/>
            <person name="Carlson J."/>
            <person name="Chalot M."/>
            <person name="Chapman J."/>
            <person name="Chen G.L."/>
            <person name="Cooper D."/>
            <person name="Coutinho P.M."/>
            <person name="Couturier J."/>
            <person name="Covert S."/>
            <person name="Cronk Q."/>
            <person name="Cunningham R."/>
            <person name="Davis J."/>
            <person name="Degroeve S."/>
            <person name="Dejardin A."/>
            <person name="Depamphilis C."/>
            <person name="Detter J."/>
            <person name="Dirks B."/>
            <person name="Dubchak I."/>
            <person name="Duplessis S."/>
            <person name="Ehlting J."/>
            <person name="Ellis B."/>
            <person name="Gendler K."/>
            <person name="Goodstein D."/>
            <person name="Gribskov M."/>
            <person name="Grimwood J."/>
            <person name="Groover A."/>
            <person name="Gunter L."/>
            <person name="Hamberger B."/>
            <person name="Heinze B."/>
            <person name="Helariutta Y."/>
            <person name="Henrissat B."/>
            <person name="Holligan D."/>
            <person name="Holt R."/>
            <person name="Huang W."/>
            <person name="Islam-Faridi N."/>
            <person name="Jones S."/>
            <person name="Jones-Rhoades M."/>
            <person name="Jorgensen R."/>
            <person name="Joshi C."/>
            <person name="Kangasjarvi J."/>
            <person name="Karlsson J."/>
            <person name="Kelleher C."/>
            <person name="Kirkpatrick R."/>
            <person name="Kirst M."/>
            <person name="Kohler A."/>
            <person name="Kalluri U."/>
            <person name="Larimer F."/>
            <person name="Leebens-Mack J."/>
            <person name="Leple J.C."/>
            <person name="Locascio P."/>
            <person name="Lou Y."/>
            <person name="Lucas S."/>
            <person name="Martin F."/>
            <person name="Montanini B."/>
            <person name="Napoli C."/>
            <person name="Nelson D.R."/>
            <person name="Nelson C."/>
            <person name="Nieminen K."/>
            <person name="Nilsson O."/>
            <person name="Pereda V."/>
            <person name="Peter G."/>
            <person name="Philippe R."/>
            <person name="Pilate G."/>
            <person name="Poliakov A."/>
            <person name="Razumovskaya J."/>
            <person name="Richardson P."/>
            <person name="Rinaldi C."/>
            <person name="Ritland K."/>
            <person name="Rouze P."/>
            <person name="Ryaboy D."/>
            <person name="Schmutz J."/>
            <person name="Schrader J."/>
            <person name="Segerman B."/>
            <person name="Shin H."/>
            <person name="Siddiqui A."/>
            <person name="Sterky F."/>
            <person name="Terry A."/>
            <person name="Tsai C.J."/>
            <person name="Uberbacher E."/>
            <person name="Unneberg P."/>
            <person name="Vahala J."/>
            <person name="Wall K."/>
            <person name="Wessler S."/>
            <person name="Yang G."/>
            <person name="Yin T."/>
            <person name="Douglas C."/>
            <person name="Marra M."/>
            <person name="Sandberg G."/>
            <person name="Van de Peer Y."/>
            <person name="Rokhsar D."/>
        </authorList>
    </citation>
    <scope>NUCLEOTIDE SEQUENCE [LARGE SCALE GENOMIC DNA]</scope>
    <source>
        <strain evidence="2">cv. Nisqually</strain>
    </source>
</reference>
<accession>A0ACC0TRE3</accession>
<evidence type="ECO:0000313" key="1">
    <source>
        <dbReference type="EMBL" id="KAI9403556.1"/>
    </source>
</evidence>
<keyword evidence="2" id="KW-1185">Reference proteome</keyword>
<evidence type="ECO:0000313" key="2">
    <source>
        <dbReference type="Proteomes" id="UP000006729"/>
    </source>
</evidence>
<dbReference type="Proteomes" id="UP000006729">
    <property type="component" value="Chromosome 1"/>
</dbReference>
<proteinExistence type="predicted"/>
<organism evidence="1 2">
    <name type="scientific">Populus trichocarpa</name>
    <name type="common">Western balsam poplar</name>
    <name type="synonym">Populus balsamifera subsp. trichocarpa</name>
    <dbReference type="NCBI Taxonomy" id="3694"/>
    <lineage>
        <taxon>Eukaryota</taxon>
        <taxon>Viridiplantae</taxon>
        <taxon>Streptophyta</taxon>
        <taxon>Embryophyta</taxon>
        <taxon>Tracheophyta</taxon>
        <taxon>Spermatophyta</taxon>
        <taxon>Magnoliopsida</taxon>
        <taxon>eudicotyledons</taxon>
        <taxon>Gunneridae</taxon>
        <taxon>Pentapetalae</taxon>
        <taxon>rosids</taxon>
        <taxon>fabids</taxon>
        <taxon>Malpighiales</taxon>
        <taxon>Salicaceae</taxon>
        <taxon>Saliceae</taxon>
        <taxon>Populus</taxon>
    </lineage>
</organism>
<comment type="caution">
    <text evidence="1">The sequence shown here is derived from an EMBL/GenBank/DDBJ whole genome shotgun (WGS) entry which is preliminary data.</text>
</comment>